<feature type="chain" id="PRO_5005517304" evidence="1">
    <location>
        <begin position="20"/>
        <end position="68"/>
    </location>
</feature>
<reference evidence="2" key="1">
    <citation type="submission" date="2012-12" db="EMBL/GenBank/DDBJ databases">
        <title>Identification and characterization of a phenylalanine ammonia-lyase gene family in Isatis indigotica Fort.</title>
        <authorList>
            <person name="Liu Q."/>
            <person name="Chen J."/>
            <person name="Zhou X."/>
            <person name="Di P."/>
            <person name="Xiao Y."/>
            <person name="Xuan H."/>
            <person name="Zhang L."/>
            <person name="Chen W."/>
        </authorList>
    </citation>
    <scope>NUCLEOTIDE SEQUENCE</scope>
    <source>
        <tissue evidence="2">Salivary gland</tissue>
    </source>
</reference>
<sequence length="68" mass="7177">MRALIICTLLLLHGTLSLAALGFTPSGIPPIPQCKQPCTGRPHECPSKCKHCRVFRGTNGPVCGTGYG</sequence>
<keyword evidence="1" id="KW-0732">Signal</keyword>
<evidence type="ECO:0000313" key="2">
    <source>
        <dbReference type="EMBL" id="JAA69845.1"/>
    </source>
</evidence>
<organism evidence="2">
    <name type="scientific">Ixodes ricinus</name>
    <name type="common">Common tick</name>
    <name type="synonym">Acarus ricinus</name>
    <dbReference type="NCBI Taxonomy" id="34613"/>
    <lineage>
        <taxon>Eukaryota</taxon>
        <taxon>Metazoa</taxon>
        <taxon>Ecdysozoa</taxon>
        <taxon>Arthropoda</taxon>
        <taxon>Chelicerata</taxon>
        <taxon>Arachnida</taxon>
        <taxon>Acari</taxon>
        <taxon>Parasitiformes</taxon>
        <taxon>Ixodida</taxon>
        <taxon>Ixodoidea</taxon>
        <taxon>Ixodidae</taxon>
        <taxon>Ixodinae</taxon>
        <taxon>Ixodes</taxon>
    </lineage>
</organism>
<feature type="signal peptide" evidence="1">
    <location>
        <begin position="1"/>
        <end position="19"/>
    </location>
</feature>
<accession>A0A0K8RFD3</accession>
<name>A0A0K8RFD3_IXORI</name>
<evidence type="ECO:0000256" key="1">
    <source>
        <dbReference type="SAM" id="SignalP"/>
    </source>
</evidence>
<dbReference type="EMBL" id="GADI01003963">
    <property type="protein sequence ID" value="JAA69845.1"/>
    <property type="molecule type" value="mRNA"/>
</dbReference>
<dbReference type="AlphaFoldDB" id="A0A0K8RFD3"/>
<protein>
    <submittedName>
        <fullName evidence="2">Putative 5.3 kDa protein</fullName>
    </submittedName>
</protein>
<proteinExistence type="evidence at transcript level"/>